<evidence type="ECO:0000313" key="7">
    <source>
        <dbReference type="EMBL" id="RLE07729.1"/>
    </source>
</evidence>
<sequence length="307" mass="35099">MVDYPTYIKLYRSGELKNRVKRAYELLKKCTICPRRCGVNRLKGERGVCKSGFELVVSSFHCHFGEEPPISGYRGSGTIFFTHCNLGCVFCQNYPISHLGNGNRVSQKRLAEMMLALQDKGCHNINLVTPTHFVPQILSSLSLAIENGLNIPLVYNCGGYERVETLKLLRGIVDIYMPDIKYGGMEEAKKYSSAPDYFKIAKEAVKEMYRQVGNLRINKEGIAQKGLLVRHLVLPNGLARSRKVLTFLAKEISPYVYVSIMSQYFPAYRAREFKELNRRITPEEYEEVLSVADELGLKRGWRQEYET</sequence>
<evidence type="ECO:0000256" key="2">
    <source>
        <dbReference type="ARBA" id="ARBA00022723"/>
    </source>
</evidence>
<dbReference type="SUPFAM" id="SSF102114">
    <property type="entry name" value="Radical SAM enzymes"/>
    <property type="match status" value="1"/>
</dbReference>
<dbReference type="InterPro" id="IPR013785">
    <property type="entry name" value="Aldolase_TIM"/>
</dbReference>
<feature type="binding site" evidence="5">
    <location>
        <position position="88"/>
    </location>
    <ligand>
        <name>[4Fe-4S] cluster</name>
        <dbReference type="ChEBI" id="CHEBI:49883"/>
        <note>4Fe-4S-S-AdoMet</note>
    </ligand>
</feature>
<proteinExistence type="predicted"/>
<dbReference type="PIRSF" id="PIRSF004869">
    <property type="entry name" value="PflX_prd"/>
    <property type="match status" value="1"/>
</dbReference>
<dbReference type="Gene3D" id="3.20.20.70">
    <property type="entry name" value="Aldolase class I"/>
    <property type="match status" value="1"/>
</dbReference>
<evidence type="ECO:0000256" key="4">
    <source>
        <dbReference type="ARBA" id="ARBA00023014"/>
    </source>
</evidence>
<dbReference type="InterPro" id="IPR058240">
    <property type="entry name" value="rSAM_sf"/>
</dbReference>
<evidence type="ECO:0000259" key="6">
    <source>
        <dbReference type="Pfam" id="PF04055"/>
    </source>
</evidence>
<dbReference type="GO" id="GO:0003824">
    <property type="term" value="F:catalytic activity"/>
    <property type="evidence" value="ECO:0007669"/>
    <property type="project" value="InterPro"/>
</dbReference>
<evidence type="ECO:0000256" key="3">
    <source>
        <dbReference type="ARBA" id="ARBA00023004"/>
    </source>
</evidence>
<feature type="binding site" evidence="5">
    <location>
        <position position="91"/>
    </location>
    <ligand>
        <name>[4Fe-4S] cluster</name>
        <dbReference type="ChEBI" id="CHEBI:49883"/>
        <note>4Fe-4S-S-AdoMet</note>
    </ligand>
</feature>
<name>A0A662D2V4_UNCAE</name>
<dbReference type="AlphaFoldDB" id="A0A662D2V4"/>
<dbReference type="Proteomes" id="UP000277457">
    <property type="component" value="Unassembled WGS sequence"/>
</dbReference>
<evidence type="ECO:0000313" key="8">
    <source>
        <dbReference type="Proteomes" id="UP000277457"/>
    </source>
</evidence>
<keyword evidence="1 5" id="KW-0949">S-adenosyl-L-methionine</keyword>
<feature type="domain" description="Radical SAM core" evidence="6">
    <location>
        <begin position="79"/>
        <end position="208"/>
    </location>
</feature>
<reference evidence="7 8" key="1">
    <citation type="submission" date="2018-06" db="EMBL/GenBank/DDBJ databases">
        <title>Extensive metabolic versatility and redundancy in microbially diverse, dynamic hydrothermal sediments.</title>
        <authorList>
            <person name="Dombrowski N."/>
            <person name="Teske A."/>
            <person name="Baker B.J."/>
        </authorList>
    </citation>
    <scope>NUCLEOTIDE SEQUENCE [LARGE SCALE GENOMIC DNA]</scope>
    <source>
        <strain evidence="7">B7_G13</strain>
    </source>
</reference>
<dbReference type="GO" id="GO:0046872">
    <property type="term" value="F:metal ion binding"/>
    <property type="evidence" value="ECO:0007669"/>
    <property type="project" value="UniProtKB-KW"/>
</dbReference>
<dbReference type="SFLD" id="SFLDG01099">
    <property type="entry name" value="Uncharacterised_Radical_SAM_Su"/>
    <property type="match status" value="1"/>
</dbReference>
<dbReference type="InterPro" id="IPR016431">
    <property type="entry name" value="Pyrv-formate_lyase-activ_prd"/>
</dbReference>
<comment type="cofactor">
    <cofactor evidence="5">
        <name>[4Fe-4S] cluster</name>
        <dbReference type="ChEBI" id="CHEBI:49883"/>
    </cofactor>
    <text evidence="5">Binds 1 [4Fe-4S] cluster. The cluster is coordinated with 3 cysteines and an exchangeable S-adenosyl-L-methionine.</text>
</comment>
<keyword evidence="3 5" id="KW-0408">Iron</keyword>
<dbReference type="InterPro" id="IPR040085">
    <property type="entry name" value="MJ0674-like"/>
</dbReference>
<dbReference type="EMBL" id="QMPY01000073">
    <property type="protein sequence ID" value="RLE07729.1"/>
    <property type="molecule type" value="Genomic_DNA"/>
</dbReference>
<dbReference type="PANTHER" id="PTHR43075">
    <property type="entry name" value="FORMATE LYASE ACTIVATING ENZYME, PUTATIVE (AFU_ORTHOLOGUE AFUA_2G15630)-RELATED"/>
    <property type="match status" value="1"/>
</dbReference>
<feature type="binding site" evidence="5">
    <location>
        <position position="84"/>
    </location>
    <ligand>
        <name>[4Fe-4S] cluster</name>
        <dbReference type="ChEBI" id="CHEBI:49883"/>
        <note>4Fe-4S-S-AdoMet</note>
    </ligand>
</feature>
<keyword evidence="2 5" id="KW-0479">Metal-binding</keyword>
<organism evidence="7 8">
    <name type="scientific">Aerophobetes bacterium</name>
    <dbReference type="NCBI Taxonomy" id="2030807"/>
    <lineage>
        <taxon>Bacteria</taxon>
        <taxon>Candidatus Aerophobota</taxon>
    </lineage>
</organism>
<gene>
    <name evidence="7" type="ORF">DRZ78_02480</name>
</gene>
<dbReference type="Pfam" id="PF04055">
    <property type="entry name" value="Radical_SAM"/>
    <property type="match status" value="1"/>
</dbReference>
<protein>
    <submittedName>
        <fullName evidence="7">Radical SAM protein</fullName>
    </submittedName>
</protein>
<accession>A0A662D2V4</accession>
<dbReference type="PANTHER" id="PTHR43075:SF1">
    <property type="entry name" value="FORMATE LYASE ACTIVATING ENZYME, PUTATIVE (AFU_ORTHOLOGUE AFUA_2G15630)-RELATED"/>
    <property type="match status" value="1"/>
</dbReference>
<keyword evidence="4 5" id="KW-0411">Iron-sulfur</keyword>
<dbReference type="SFLD" id="SFLDS00029">
    <property type="entry name" value="Radical_SAM"/>
    <property type="match status" value="1"/>
</dbReference>
<evidence type="ECO:0000256" key="1">
    <source>
        <dbReference type="ARBA" id="ARBA00022691"/>
    </source>
</evidence>
<comment type="caution">
    <text evidence="7">The sequence shown here is derived from an EMBL/GenBank/DDBJ whole genome shotgun (WGS) entry which is preliminary data.</text>
</comment>
<dbReference type="GO" id="GO:0051536">
    <property type="term" value="F:iron-sulfur cluster binding"/>
    <property type="evidence" value="ECO:0007669"/>
    <property type="project" value="UniProtKB-KW"/>
</dbReference>
<evidence type="ECO:0000256" key="5">
    <source>
        <dbReference type="PIRSR" id="PIRSR004869-50"/>
    </source>
</evidence>
<dbReference type="InterPro" id="IPR007197">
    <property type="entry name" value="rSAM"/>
</dbReference>